<evidence type="ECO:0000313" key="2">
    <source>
        <dbReference type="Proteomes" id="UP000231632"/>
    </source>
</evidence>
<evidence type="ECO:0000313" key="1">
    <source>
        <dbReference type="EMBL" id="GAV19865.1"/>
    </source>
</evidence>
<dbReference type="EMBL" id="BDFD01000005">
    <property type="protein sequence ID" value="GAV19865.1"/>
    <property type="molecule type" value="Genomic_DNA"/>
</dbReference>
<dbReference type="Proteomes" id="UP000231632">
    <property type="component" value="Unassembled WGS sequence"/>
</dbReference>
<reference evidence="1 2" key="1">
    <citation type="journal article" date="2017" name="Arch. Microbiol.">
        <title>Mariprofundus micogutta sp. nov., a novel iron-oxidizing zetaproteobacterium isolated from a deep-sea hydrothermal field at the Bayonnaise knoll of the Izu-Ogasawara arc, and a description of Mariprofundales ord. nov. and Zetaproteobacteria classis nov.</title>
        <authorList>
            <person name="Makita H."/>
            <person name="Tanaka E."/>
            <person name="Mitsunobu S."/>
            <person name="Miyazaki M."/>
            <person name="Nunoura T."/>
            <person name="Uematsu K."/>
            <person name="Takaki Y."/>
            <person name="Nishi S."/>
            <person name="Shimamura S."/>
            <person name="Takai K."/>
        </authorList>
    </citation>
    <scope>NUCLEOTIDE SEQUENCE [LARGE SCALE GENOMIC DNA]</scope>
    <source>
        <strain evidence="1 2">ET2</strain>
    </source>
</reference>
<protein>
    <recommendedName>
        <fullName evidence="3">Roadblock/LAMTOR2 domain-containing protein</fullName>
    </recommendedName>
</protein>
<dbReference type="RefSeq" id="WP_227819350.1">
    <property type="nucleotide sequence ID" value="NZ_BDFD01000005.1"/>
</dbReference>
<proteinExistence type="predicted"/>
<sequence length="92" mass="9805">MTEVGESPGEDFAPYSTSMMETSLKMSAIADLGNPICNALVLKGGRMLIMHEAKIDGDSIYLSILCSRVPTGVQTLIKKIVACLSRALTGNE</sequence>
<organism evidence="1 2">
    <name type="scientific">Mariprofundus micogutta</name>
    <dbReference type="NCBI Taxonomy" id="1921010"/>
    <lineage>
        <taxon>Bacteria</taxon>
        <taxon>Pseudomonadati</taxon>
        <taxon>Pseudomonadota</taxon>
        <taxon>Candidatius Mariprofundia</taxon>
        <taxon>Mariprofundales</taxon>
        <taxon>Mariprofundaceae</taxon>
        <taxon>Mariprofundus</taxon>
    </lineage>
</organism>
<name>A0A1L8CLU6_9PROT</name>
<accession>A0A1L8CLU6</accession>
<dbReference type="AlphaFoldDB" id="A0A1L8CLU6"/>
<evidence type="ECO:0008006" key="3">
    <source>
        <dbReference type="Google" id="ProtNLM"/>
    </source>
</evidence>
<gene>
    <name evidence="1" type="ORF">MMIC_P0823</name>
</gene>
<keyword evidence="2" id="KW-1185">Reference proteome</keyword>
<comment type="caution">
    <text evidence="1">The sequence shown here is derived from an EMBL/GenBank/DDBJ whole genome shotgun (WGS) entry which is preliminary data.</text>
</comment>
<dbReference type="STRING" id="1921010.MMIC_P0823"/>